<evidence type="ECO:0000313" key="2">
    <source>
        <dbReference type="Proteomes" id="UP001054945"/>
    </source>
</evidence>
<dbReference type="EMBL" id="BPLR01021327">
    <property type="protein sequence ID" value="GIX88500.1"/>
    <property type="molecule type" value="Genomic_DNA"/>
</dbReference>
<dbReference type="AlphaFoldDB" id="A0AAV4NW24"/>
<reference evidence="1 2" key="1">
    <citation type="submission" date="2021-06" db="EMBL/GenBank/DDBJ databases">
        <title>Caerostris extrusa draft genome.</title>
        <authorList>
            <person name="Kono N."/>
            <person name="Arakawa K."/>
        </authorList>
    </citation>
    <scope>NUCLEOTIDE SEQUENCE [LARGE SCALE GENOMIC DNA]</scope>
</reference>
<sequence>MTLGRSPYDINESKALEIIRFLHPLYWRRELLRHLSYRISLIPGVGCKQKELSLRLPESVAMVGGTDYIFEIIFKNGECWLVHGSQKVVGR</sequence>
<evidence type="ECO:0000313" key="1">
    <source>
        <dbReference type="EMBL" id="GIX88500.1"/>
    </source>
</evidence>
<accession>A0AAV4NW24</accession>
<proteinExistence type="predicted"/>
<organism evidence="1 2">
    <name type="scientific">Caerostris extrusa</name>
    <name type="common">Bark spider</name>
    <name type="synonym">Caerostris bankana</name>
    <dbReference type="NCBI Taxonomy" id="172846"/>
    <lineage>
        <taxon>Eukaryota</taxon>
        <taxon>Metazoa</taxon>
        <taxon>Ecdysozoa</taxon>
        <taxon>Arthropoda</taxon>
        <taxon>Chelicerata</taxon>
        <taxon>Arachnida</taxon>
        <taxon>Araneae</taxon>
        <taxon>Araneomorphae</taxon>
        <taxon>Entelegynae</taxon>
        <taxon>Araneoidea</taxon>
        <taxon>Araneidae</taxon>
        <taxon>Caerostris</taxon>
    </lineage>
</organism>
<protein>
    <submittedName>
        <fullName evidence="1">Uncharacterized protein</fullName>
    </submittedName>
</protein>
<name>A0AAV4NW24_CAEEX</name>
<dbReference type="Proteomes" id="UP001054945">
    <property type="component" value="Unassembled WGS sequence"/>
</dbReference>
<gene>
    <name evidence="1" type="ORF">CEXT_764801</name>
</gene>
<comment type="caution">
    <text evidence="1">The sequence shown here is derived from an EMBL/GenBank/DDBJ whole genome shotgun (WGS) entry which is preliminary data.</text>
</comment>
<keyword evidence="2" id="KW-1185">Reference proteome</keyword>